<dbReference type="InterPro" id="IPR010987">
    <property type="entry name" value="Glutathione-S-Trfase_C-like"/>
</dbReference>
<feature type="domain" description="GST C-terminal" evidence="6">
    <location>
        <begin position="78"/>
        <end position="204"/>
    </location>
</feature>
<dbReference type="InterPro" id="IPR004045">
    <property type="entry name" value="Glutathione_S-Trfase_N"/>
</dbReference>
<feature type="domain" description="GST N-terminal" evidence="5">
    <location>
        <begin position="1"/>
        <end position="73"/>
    </location>
</feature>
<dbReference type="AlphaFoldDB" id="A0A811P5H3"/>
<evidence type="ECO:0000259" key="6">
    <source>
        <dbReference type="PROSITE" id="PS50405"/>
    </source>
</evidence>
<evidence type="ECO:0000313" key="7">
    <source>
        <dbReference type="EMBL" id="CAD6236250.1"/>
    </source>
</evidence>
<dbReference type="FunFam" id="1.20.1050.10:FF:000004">
    <property type="entry name" value="Glutathione S-transferase F2"/>
    <property type="match status" value="1"/>
</dbReference>
<dbReference type="GO" id="GO:0043295">
    <property type="term" value="F:glutathione binding"/>
    <property type="evidence" value="ECO:0007669"/>
    <property type="project" value="TreeGrafter"/>
</dbReference>
<reference evidence="7" key="1">
    <citation type="submission" date="2020-10" db="EMBL/GenBank/DDBJ databases">
        <authorList>
            <person name="Han B."/>
            <person name="Lu T."/>
            <person name="Zhao Q."/>
            <person name="Huang X."/>
            <person name="Zhao Y."/>
        </authorList>
    </citation>
    <scope>NUCLEOTIDE SEQUENCE</scope>
</reference>
<dbReference type="SFLD" id="SFLDG00358">
    <property type="entry name" value="Main_(cytGST)"/>
    <property type="match status" value="1"/>
</dbReference>
<gene>
    <name evidence="7" type="ORF">NCGR_LOCUS24216</name>
</gene>
<dbReference type="SFLD" id="SFLDG01154">
    <property type="entry name" value="Main.5:_Phi-like"/>
    <property type="match status" value="1"/>
</dbReference>
<dbReference type="InterPro" id="IPR040079">
    <property type="entry name" value="Glutathione_S-Trfase"/>
</dbReference>
<keyword evidence="8" id="KW-1185">Reference proteome</keyword>
<dbReference type="CDD" id="cd03187">
    <property type="entry name" value="GST_C_Phi"/>
    <property type="match status" value="1"/>
</dbReference>
<evidence type="ECO:0000256" key="3">
    <source>
        <dbReference type="ARBA" id="ARBA00022679"/>
    </source>
</evidence>
<dbReference type="InterPro" id="IPR036249">
    <property type="entry name" value="Thioredoxin-like_sf"/>
</dbReference>
<evidence type="ECO:0000256" key="4">
    <source>
        <dbReference type="ARBA" id="ARBA00047960"/>
    </source>
</evidence>
<dbReference type="GO" id="GO:0004364">
    <property type="term" value="F:glutathione transferase activity"/>
    <property type="evidence" value="ECO:0007669"/>
    <property type="project" value="UniProtKB-EC"/>
</dbReference>
<evidence type="ECO:0000256" key="1">
    <source>
        <dbReference type="ARBA" id="ARBA00010128"/>
    </source>
</evidence>
<protein>
    <recommendedName>
        <fullName evidence="2">glutathione transferase</fullName>
        <ecNumber evidence="2">2.5.1.18</ecNumber>
    </recommendedName>
</protein>
<dbReference type="Pfam" id="PF02798">
    <property type="entry name" value="GST_N"/>
    <property type="match status" value="1"/>
</dbReference>
<comment type="caution">
    <text evidence="7">The sequence shown here is derived from an EMBL/GenBank/DDBJ whole genome shotgun (WGS) entry which is preliminary data.</text>
</comment>
<dbReference type="SUPFAM" id="SSF47616">
    <property type="entry name" value="GST C-terminal domain-like"/>
    <property type="match status" value="1"/>
</dbReference>
<keyword evidence="3" id="KW-0808">Transferase</keyword>
<organism evidence="7 8">
    <name type="scientific">Miscanthus lutarioriparius</name>
    <dbReference type="NCBI Taxonomy" id="422564"/>
    <lineage>
        <taxon>Eukaryota</taxon>
        <taxon>Viridiplantae</taxon>
        <taxon>Streptophyta</taxon>
        <taxon>Embryophyta</taxon>
        <taxon>Tracheophyta</taxon>
        <taxon>Spermatophyta</taxon>
        <taxon>Magnoliopsida</taxon>
        <taxon>Liliopsida</taxon>
        <taxon>Poales</taxon>
        <taxon>Poaceae</taxon>
        <taxon>PACMAD clade</taxon>
        <taxon>Panicoideae</taxon>
        <taxon>Andropogonodae</taxon>
        <taxon>Andropogoneae</taxon>
        <taxon>Saccharinae</taxon>
        <taxon>Miscanthus</taxon>
    </lineage>
</organism>
<sequence>MSTNVARVLVCLEEVGAEYEVVPVDMTTGEHKSPAHDARNPFGQVPVFQDGDLILYESRAISKYILRKGGSDLLRESNLAESAMVDVWLKVESGHFSSTMSPIIFQCLVVPFLGGETDTKIVQENLEKLKTALGVYEARLSRFKYLAGDFVSLADISHFPAAYYLLGGSHTSVLDAYPHVKAWLAEVMDRPSVKKVVELMKLPSA</sequence>
<dbReference type="PANTHER" id="PTHR43900">
    <property type="entry name" value="GLUTATHIONE S-TRANSFERASE RHO"/>
    <property type="match status" value="1"/>
</dbReference>
<dbReference type="SUPFAM" id="SSF52833">
    <property type="entry name" value="Thioredoxin-like"/>
    <property type="match status" value="1"/>
</dbReference>
<accession>A0A811P5H3</accession>
<dbReference type="PROSITE" id="PS50404">
    <property type="entry name" value="GST_NTER"/>
    <property type="match status" value="1"/>
</dbReference>
<evidence type="ECO:0000259" key="5">
    <source>
        <dbReference type="PROSITE" id="PS50404"/>
    </source>
</evidence>
<evidence type="ECO:0000256" key="2">
    <source>
        <dbReference type="ARBA" id="ARBA00012452"/>
    </source>
</evidence>
<dbReference type="PANTHER" id="PTHR43900:SF42">
    <property type="entry name" value="GLUTATHIONE TRANSFERASE"/>
    <property type="match status" value="1"/>
</dbReference>
<dbReference type="Gene3D" id="1.20.1050.10">
    <property type="match status" value="1"/>
</dbReference>
<comment type="catalytic activity">
    <reaction evidence="4">
        <text>RX + glutathione = an S-substituted glutathione + a halide anion + H(+)</text>
        <dbReference type="Rhea" id="RHEA:16437"/>
        <dbReference type="ChEBI" id="CHEBI:15378"/>
        <dbReference type="ChEBI" id="CHEBI:16042"/>
        <dbReference type="ChEBI" id="CHEBI:17792"/>
        <dbReference type="ChEBI" id="CHEBI:57925"/>
        <dbReference type="ChEBI" id="CHEBI:90779"/>
        <dbReference type="EC" id="2.5.1.18"/>
    </reaction>
</comment>
<name>A0A811P5H3_9POAL</name>
<dbReference type="GO" id="GO:0006749">
    <property type="term" value="P:glutathione metabolic process"/>
    <property type="evidence" value="ECO:0007669"/>
    <property type="project" value="TreeGrafter"/>
</dbReference>
<dbReference type="SFLD" id="SFLDS00019">
    <property type="entry name" value="Glutathione_Transferase_(cytos"/>
    <property type="match status" value="1"/>
</dbReference>
<dbReference type="Proteomes" id="UP000604825">
    <property type="component" value="Unassembled WGS sequence"/>
</dbReference>
<dbReference type="OrthoDB" id="422574at2759"/>
<dbReference type="InterPro" id="IPR034347">
    <property type="entry name" value="GST_Phi_C"/>
</dbReference>
<dbReference type="EMBL" id="CAJGYO010000006">
    <property type="protein sequence ID" value="CAD6236250.1"/>
    <property type="molecule type" value="Genomic_DNA"/>
</dbReference>
<dbReference type="CDD" id="cd03053">
    <property type="entry name" value="GST_N_Phi"/>
    <property type="match status" value="1"/>
</dbReference>
<dbReference type="Pfam" id="PF00043">
    <property type="entry name" value="GST_C"/>
    <property type="match status" value="1"/>
</dbReference>
<dbReference type="FunFam" id="3.40.30.10:FF:000016">
    <property type="entry name" value="Glutathione S-transferase F2"/>
    <property type="match status" value="1"/>
</dbReference>
<evidence type="ECO:0000313" key="8">
    <source>
        <dbReference type="Proteomes" id="UP000604825"/>
    </source>
</evidence>
<dbReference type="PROSITE" id="PS50405">
    <property type="entry name" value="GST_CTER"/>
    <property type="match status" value="1"/>
</dbReference>
<proteinExistence type="inferred from homology"/>
<dbReference type="EC" id="2.5.1.18" evidence="2"/>
<comment type="similarity">
    <text evidence="1">Belongs to the GST superfamily. Phi family.</text>
</comment>
<dbReference type="InterPro" id="IPR036282">
    <property type="entry name" value="Glutathione-S-Trfase_C_sf"/>
</dbReference>
<dbReference type="InterPro" id="IPR004046">
    <property type="entry name" value="GST_C"/>
</dbReference>
<dbReference type="GO" id="GO:0005737">
    <property type="term" value="C:cytoplasm"/>
    <property type="evidence" value="ECO:0007669"/>
    <property type="project" value="TreeGrafter"/>
</dbReference>
<dbReference type="GO" id="GO:0009635">
    <property type="term" value="P:response to herbicide"/>
    <property type="evidence" value="ECO:0007669"/>
    <property type="project" value="UniProtKB-ARBA"/>
</dbReference>
<dbReference type="Gene3D" id="3.40.30.10">
    <property type="entry name" value="Glutaredoxin"/>
    <property type="match status" value="1"/>
</dbReference>